<evidence type="ECO:0000313" key="3">
    <source>
        <dbReference type="Proteomes" id="UP001054889"/>
    </source>
</evidence>
<gene>
    <name evidence="2" type="primary">gb08592</name>
    <name evidence="2" type="ORF">PR202_gb08592</name>
</gene>
<feature type="region of interest" description="Disordered" evidence="1">
    <location>
        <begin position="1"/>
        <end position="77"/>
    </location>
</feature>
<feature type="compositionally biased region" description="Polar residues" evidence="1">
    <location>
        <begin position="46"/>
        <end position="65"/>
    </location>
</feature>
<evidence type="ECO:0000256" key="1">
    <source>
        <dbReference type="SAM" id="MobiDB-lite"/>
    </source>
</evidence>
<accession>A0AAV5EFA0</accession>
<proteinExistence type="predicted"/>
<feature type="compositionally biased region" description="Acidic residues" evidence="1">
    <location>
        <begin position="1"/>
        <end position="23"/>
    </location>
</feature>
<dbReference type="Proteomes" id="UP001054889">
    <property type="component" value="Unassembled WGS sequence"/>
</dbReference>
<sequence length="77" mass="8212">MDREEDVEEGEHGEEDGGVDVDGDAAGARVAELDQPRPRRDLESSPGESTMNRATAPTNGSQSIISPDRLIDRCTSG</sequence>
<comment type="caution">
    <text evidence="2">The sequence shown here is derived from an EMBL/GenBank/DDBJ whole genome shotgun (WGS) entry which is preliminary data.</text>
</comment>
<organism evidence="2 3">
    <name type="scientific">Eleusine coracana subsp. coracana</name>
    <dbReference type="NCBI Taxonomy" id="191504"/>
    <lineage>
        <taxon>Eukaryota</taxon>
        <taxon>Viridiplantae</taxon>
        <taxon>Streptophyta</taxon>
        <taxon>Embryophyta</taxon>
        <taxon>Tracheophyta</taxon>
        <taxon>Spermatophyta</taxon>
        <taxon>Magnoliopsida</taxon>
        <taxon>Liliopsida</taxon>
        <taxon>Poales</taxon>
        <taxon>Poaceae</taxon>
        <taxon>PACMAD clade</taxon>
        <taxon>Chloridoideae</taxon>
        <taxon>Cynodonteae</taxon>
        <taxon>Eleusininae</taxon>
        <taxon>Eleusine</taxon>
    </lineage>
</organism>
<evidence type="ECO:0000313" key="2">
    <source>
        <dbReference type="EMBL" id="GJN21141.1"/>
    </source>
</evidence>
<feature type="compositionally biased region" description="Basic and acidic residues" evidence="1">
    <location>
        <begin position="31"/>
        <end position="43"/>
    </location>
</feature>
<keyword evidence="3" id="KW-1185">Reference proteome</keyword>
<dbReference type="EMBL" id="BQKI01000075">
    <property type="protein sequence ID" value="GJN21141.1"/>
    <property type="molecule type" value="Genomic_DNA"/>
</dbReference>
<protein>
    <submittedName>
        <fullName evidence="2">Uncharacterized protein</fullName>
    </submittedName>
</protein>
<dbReference type="AlphaFoldDB" id="A0AAV5EFA0"/>
<name>A0AAV5EFA0_ELECO</name>
<reference evidence="2" key="1">
    <citation type="journal article" date="2018" name="DNA Res.">
        <title>Multiple hybrid de novo genome assembly of finger millet, an orphan allotetraploid crop.</title>
        <authorList>
            <person name="Hatakeyama M."/>
            <person name="Aluri S."/>
            <person name="Balachadran M.T."/>
            <person name="Sivarajan S.R."/>
            <person name="Patrignani A."/>
            <person name="Gruter S."/>
            <person name="Poveda L."/>
            <person name="Shimizu-Inatsugi R."/>
            <person name="Baeten J."/>
            <person name="Francoijs K.J."/>
            <person name="Nataraja K.N."/>
            <person name="Reddy Y.A.N."/>
            <person name="Phadnis S."/>
            <person name="Ravikumar R.L."/>
            <person name="Schlapbach R."/>
            <person name="Sreeman S.M."/>
            <person name="Shimizu K.K."/>
        </authorList>
    </citation>
    <scope>NUCLEOTIDE SEQUENCE</scope>
</reference>
<reference evidence="2" key="2">
    <citation type="submission" date="2021-12" db="EMBL/GenBank/DDBJ databases">
        <title>Resequencing data analysis of finger millet.</title>
        <authorList>
            <person name="Hatakeyama M."/>
            <person name="Aluri S."/>
            <person name="Balachadran M.T."/>
            <person name="Sivarajan S.R."/>
            <person name="Poveda L."/>
            <person name="Shimizu-Inatsugi R."/>
            <person name="Schlapbach R."/>
            <person name="Sreeman S.M."/>
            <person name="Shimizu K.K."/>
        </authorList>
    </citation>
    <scope>NUCLEOTIDE SEQUENCE</scope>
</reference>